<dbReference type="Proteomes" id="UP000242696">
    <property type="component" value="Segment"/>
</dbReference>
<protein>
    <submittedName>
        <fullName evidence="2">ORF43</fullName>
    </submittedName>
</protein>
<dbReference type="GeneID" id="35414688"/>
<dbReference type="RefSeq" id="YP_009447868.1">
    <property type="nucleotide sequence ID" value="NC_036579.1"/>
</dbReference>
<dbReference type="EMBL" id="MG271984">
    <property type="protein sequence ID" value="AUG72296.1"/>
    <property type="molecule type" value="Genomic_DNA"/>
</dbReference>
<organism evidence="2">
    <name type="scientific">black bullhead herpesvirus</name>
    <dbReference type="NCBI Taxonomy" id="508441"/>
    <lineage>
        <taxon>Viruses</taxon>
        <taxon>Duplodnaviria</taxon>
        <taxon>Heunggongvirae</taxon>
        <taxon>Peploviricota</taxon>
        <taxon>Herviviricetes</taxon>
        <taxon>Herpesvirales</taxon>
        <taxon>Alloherpesviridae</taxon>
        <taxon>Ictavirus</taxon>
        <taxon>Ictavirus ictaluridallo2</taxon>
    </lineage>
</organism>
<keyword evidence="3" id="KW-1185">Reference proteome</keyword>
<sequence>MEALRKHIGMDLIGGAHDLDRFDSIKDTKPFLPVVQGPDNKLICAFINTTTDEILKVYPEHLGFFLEKVGTEPELRKMVGIARRVIDQVQDQTLFVADDKVEIFDGTTDELLVAARGVLDELVTCFDQKRVQVATGGTQNENSYPRLLLHLELRSAWAPHTAFLELAQLYATIYQKHYGLGDFLTMVASMLHLDDVWPLATTKRILTPLFIDDLVQEDVEMMVNGAMRTLTERFIVFKPFKGFILETSSKGDLSESEALDNPELAKMISLKLDRAQMTKVSDRDAALRAAILTLNASTPALRALKQELKANEDFFMSIDRMAQPQFVKLAKKILSTTHMIAILQSTLRSCIVPWGINDVSGTTTSMADTELLTKLRRQVYARMFADFVLLRSAKVPMGALGIRDIGIKMEDKYWAPKKDTLGEQEKILQLYHTQGMTLGVEWMNKIGLEPVEIRSQKEPGKVFPVTCLWSVYNGTEFTEFGTLTAGAGSKGTATGAAKYGMVDMNDHTKFKYVFKGTPAAPPASIIGLVHMGRMALMGVVGVSIYMAGEFATDENLSLDLISSNRATTSIMRKMGERFFTGYFFNIKADDRLVKSSFSTTFGVFGSKGRAFLNKRSPNESGPLSRSAHFNNKLEWLRKKVIANPGLAKQMSRNINALIERYDTRAMVLDQVETKSLFYLRPILMTPYRTEIPMTTILSKRGDFSNSPVLLHTNMLVASISATSLHFTLPQAPVFNKWDQHQVYGVIIEHNRGVYSEATRSSWSTMGGTPSLGTDTGVDSLMCSLLAQVCDDEPVTSEMINMFSLDRARYTAVVERLTATGRFQETEPRVYGDDVNMDDAVTDSATTSGEGTTTLVFQPFEKNGGSKRAAETIRDLWGGPPTKMSRIDGDDD</sequence>
<dbReference type="KEGG" id="vg:35414688"/>
<proteinExistence type="predicted"/>
<dbReference type="OrthoDB" id="29483at10239"/>
<evidence type="ECO:0000256" key="1">
    <source>
        <dbReference type="SAM" id="MobiDB-lite"/>
    </source>
</evidence>
<feature type="region of interest" description="Disordered" evidence="1">
    <location>
        <begin position="859"/>
        <end position="891"/>
    </location>
</feature>
<evidence type="ECO:0000313" key="2">
    <source>
        <dbReference type="EMBL" id="AUG72296.1"/>
    </source>
</evidence>
<name>A0A2H5AJG4_9VIRU</name>
<evidence type="ECO:0000313" key="3">
    <source>
        <dbReference type="Proteomes" id="UP000242696"/>
    </source>
</evidence>
<accession>A0A2H5AJG4</accession>
<reference evidence="2" key="1">
    <citation type="journal article" date="2018" name="Arch. Virol.">
        <title>Complete genome sequence and analysis of ictalurid herpesvirus 2.</title>
        <authorList>
            <person name="Borzak R."/>
            <person name="Haluk T."/>
            <person name="Bartha D."/>
            <person name="Doszpoly A."/>
        </authorList>
    </citation>
    <scope>NUCLEOTIDE SEQUENCE</scope>
    <source>
        <strain evidence="2">760/94</strain>
    </source>
</reference>